<dbReference type="InterPro" id="IPR033730">
    <property type="entry name" value="ProRS_core_prok"/>
</dbReference>
<evidence type="ECO:0000256" key="10">
    <source>
        <dbReference type="HAMAP-Rule" id="MF_01569"/>
    </source>
</evidence>
<evidence type="ECO:0000256" key="4">
    <source>
        <dbReference type="ARBA" id="ARBA00022598"/>
    </source>
</evidence>
<gene>
    <name evidence="10" type="primary">proS</name>
    <name evidence="12" type="ORF">BHU61_03470</name>
</gene>
<dbReference type="Pfam" id="PF00587">
    <property type="entry name" value="tRNA-synt_2b"/>
    <property type="match status" value="1"/>
</dbReference>
<comment type="catalytic activity">
    <reaction evidence="9 10">
        <text>tRNA(Pro) + L-proline + ATP = L-prolyl-tRNA(Pro) + AMP + diphosphate</text>
        <dbReference type="Rhea" id="RHEA:14305"/>
        <dbReference type="Rhea" id="RHEA-COMP:9700"/>
        <dbReference type="Rhea" id="RHEA-COMP:9702"/>
        <dbReference type="ChEBI" id="CHEBI:30616"/>
        <dbReference type="ChEBI" id="CHEBI:33019"/>
        <dbReference type="ChEBI" id="CHEBI:60039"/>
        <dbReference type="ChEBI" id="CHEBI:78442"/>
        <dbReference type="ChEBI" id="CHEBI:78532"/>
        <dbReference type="ChEBI" id="CHEBI:456215"/>
        <dbReference type="EC" id="6.1.1.15"/>
    </reaction>
</comment>
<dbReference type="GO" id="GO:0016740">
    <property type="term" value="F:transferase activity"/>
    <property type="evidence" value="ECO:0007669"/>
    <property type="project" value="UniProtKB-ARBA"/>
</dbReference>
<protein>
    <recommendedName>
        <fullName evidence="10">Proline--tRNA ligase</fullName>
        <ecNumber evidence="10">6.1.1.15</ecNumber>
    </recommendedName>
    <alternativeName>
        <fullName evidence="10">Prolyl-tRNA synthetase</fullName>
        <shortName evidence="10">ProRS</shortName>
    </alternativeName>
</protein>
<dbReference type="NCBIfam" id="TIGR00409">
    <property type="entry name" value="proS_fam_II"/>
    <property type="match status" value="1"/>
</dbReference>
<dbReference type="Pfam" id="PF04073">
    <property type="entry name" value="tRNA_edit"/>
    <property type="match status" value="1"/>
</dbReference>
<comment type="subunit">
    <text evidence="2 10">Homodimer.</text>
</comment>
<evidence type="ECO:0000313" key="12">
    <source>
        <dbReference type="EMBL" id="RAK46528.1"/>
    </source>
</evidence>
<evidence type="ECO:0000256" key="1">
    <source>
        <dbReference type="ARBA" id="ARBA00004496"/>
    </source>
</evidence>
<dbReference type="InterPro" id="IPR002316">
    <property type="entry name" value="Pro-tRNA-ligase_IIa"/>
</dbReference>
<evidence type="ECO:0000256" key="2">
    <source>
        <dbReference type="ARBA" id="ARBA00011738"/>
    </source>
</evidence>
<dbReference type="InterPro" id="IPR007214">
    <property type="entry name" value="YbaK/aa-tRNA-synth-assoc-dom"/>
</dbReference>
<evidence type="ECO:0000256" key="6">
    <source>
        <dbReference type="ARBA" id="ARBA00022840"/>
    </source>
</evidence>
<dbReference type="NCBIfam" id="NF006625">
    <property type="entry name" value="PRK09194.1"/>
    <property type="match status" value="1"/>
</dbReference>
<comment type="similarity">
    <text evidence="10">Belongs to the class-II aminoacyl-tRNA synthetase family. ProS type 1 subfamily.</text>
</comment>
<keyword evidence="6 10" id="KW-0067">ATP-binding</keyword>
<dbReference type="GO" id="GO:0005829">
    <property type="term" value="C:cytosol"/>
    <property type="evidence" value="ECO:0007669"/>
    <property type="project" value="TreeGrafter"/>
</dbReference>
<dbReference type="Gene3D" id="3.30.930.10">
    <property type="entry name" value="Bira Bifunctional Protein, Domain 2"/>
    <property type="match status" value="2"/>
</dbReference>
<accession>A0A327ZZK1</accession>
<evidence type="ECO:0000259" key="11">
    <source>
        <dbReference type="PROSITE" id="PS50862"/>
    </source>
</evidence>
<dbReference type="EC" id="6.1.1.15" evidence="10"/>
<dbReference type="Pfam" id="PF03129">
    <property type="entry name" value="HGTP_anticodon"/>
    <property type="match status" value="1"/>
</dbReference>
<dbReference type="FunFam" id="3.30.930.10:FF:000043">
    <property type="entry name" value="Proline--tRNA ligase"/>
    <property type="match status" value="1"/>
</dbReference>
<dbReference type="InterPro" id="IPR045864">
    <property type="entry name" value="aa-tRNA-synth_II/BPL/LPL"/>
</dbReference>
<dbReference type="PIRSF" id="PIRSF001535">
    <property type="entry name" value="ProRS_1"/>
    <property type="match status" value="1"/>
</dbReference>
<comment type="domain">
    <text evidence="10">Consists of three domains: the N-terminal catalytic domain, the editing domain and the C-terminal anticodon-binding domain.</text>
</comment>
<keyword evidence="7 10" id="KW-0648">Protein biosynthesis</keyword>
<dbReference type="GO" id="GO:0004827">
    <property type="term" value="F:proline-tRNA ligase activity"/>
    <property type="evidence" value="ECO:0007669"/>
    <property type="project" value="UniProtKB-UniRule"/>
</dbReference>
<dbReference type="InterPro" id="IPR023717">
    <property type="entry name" value="Pro-tRNA-Synthase_IIa_type1"/>
</dbReference>
<dbReference type="InterPro" id="IPR036754">
    <property type="entry name" value="YbaK/aa-tRNA-synt-asso_dom_sf"/>
</dbReference>
<dbReference type="CDD" id="cd00861">
    <property type="entry name" value="ProRS_anticodon_short"/>
    <property type="match status" value="1"/>
</dbReference>
<comment type="function">
    <text evidence="10">Catalyzes the attachment of proline to tRNA(Pro) in a two-step reaction: proline is first activated by ATP to form Pro-AMP and then transferred to the acceptor end of tRNA(Pro). As ProRS can inadvertently accommodate and process non-cognate amino acids such as alanine and cysteine, to avoid such errors it has two additional distinct editing activities against alanine. One activity is designated as 'pretransfer' editing and involves the tRNA(Pro)-independent hydrolysis of activated Ala-AMP. The other activity is designated 'posttransfer' editing and involves deacylation of mischarged Ala-tRNA(Pro). The misacylated Cys-tRNA(Pro) is not edited by ProRS.</text>
</comment>
<evidence type="ECO:0000256" key="7">
    <source>
        <dbReference type="ARBA" id="ARBA00022917"/>
    </source>
</evidence>
<dbReference type="SUPFAM" id="SSF55826">
    <property type="entry name" value="YbaK/ProRS associated domain"/>
    <property type="match status" value="1"/>
</dbReference>
<dbReference type="PROSITE" id="PS50862">
    <property type="entry name" value="AA_TRNA_LIGASE_II"/>
    <property type="match status" value="1"/>
</dbReference>
<dbReference type="PANTHER" id="PTHR42753:SF2">
    <property type="entry name" value="PROLINE--TRNA LIGASE"/>
    <property type="match status" value="1"/>
</dbReference>
<evidence type="ECO:0000256" key="8">
    <source>
        <dbReference type="ARBA" id="ARBA00023146"/>
    </source>
</evidence>
<evidence type="ECO:0000256" key="9">
    <source>
        <dbReference type="ARBA" id="ARBA00047671"/>
    </source>
</evidence>
<organism evidence="12 13">
    <name type="scientific">Macrococcus epidermidis</name>
    <dbReference type="NCBI Taxonomy" id="1902580"/>
    <lineage>
        <taxon>Bacteria</taxon>
        <taxon>Bacillati</taxon>
        <taxon>Bacillota</taxon>
        <taxon>Bacilli</taxon>
        <taxon>Bacillales</taxon>
        <taxon>Staphylococcaceae</taxon>
        <taxon>Macrococcus</taxon>
    </lineage>
</organism>
<dbReference type="InterPro" id="IPR002314">
    <property type="entry name" value="aa-tRNA-synt_IIb"/>
</dbReference>
<evidence type="ECO:0000256" key="3">
    <source>
        <dbReference type="ARBA" id="ARBA00022490"/>
    </source>
</evidence>
<dbReference type="Gene3D" id="3.40.50.800">
    <property type="entry name" value="Anticodon-binding domain"/>
    <property type="match status" value="1"/>
</dbReference>
<comment type="subcellular location">
    <subcellularLocation>
        <location evidence="1 10">Cytoplasm</location>
    </subcellularLocation>
</comment>
<comment type="caution">
    <text evidence="12">The sequence shown here is derived from an EMBL/GenBank/DDBJ whole genome shotgun (WGS) entry which is preliminary data.</text>
</comment>
<dbReference type="SUPFAM" id="SSF55681">
    <property type="entry name" value="Class II aaRS and biotin synthetases"/>
    <property type="match status" value="1"/>
</dbReference>
<dbReference type="InterPro" id="IPR004500">
    <property type="entry name" value="Pro-tRNA-synth_IIa_bac-type"/>
</dbReference>
<sequence>MKQSKMFIPTLREVPNDADSKSHQLLLKAGMIKQVASGVYSYLPIAKRVLNKIEAIVREEMEAIDGVEILMPALQPSELWSESGRWQSYGAELMRMTDRHGREFALGPTHEEIITSLVRDELKSYKKLPVTLFQIQNKFRDEKRPRFGLLRGREFIMKDAYSFHATEASLDETYQDMYDAYSRIFSRVNLKFRPVIADSGAIGGSHTHEFMALAEIGEDTICYTDESDYAANIEKAEVKYVPNIEHTEEKALDKVHTPGVKTAQQLADLLGKRLDEIVKSMIVKVDDQFIMFLIRGHHELNDVKVKSYFGTETVEMATDEEIQAILGASPGSLGPVGVEKIEIYADNSVQDLNNLAVGANETDYHYVNANLGRDFNVKAFDDFRFILEGEMAADGSGPIKFAEGIEVGQVFKLGTKYSESMNATFLNDQGRAEPMIMGCYGIGVSRTLSAVIEQHHDDKGIIWPTSITPFEIHIITANAKQDTQRELADQLYDAYKRDYEVLYDDRNERAGVKFNDADLIGVPVRIVVGKQAADEIVEVKNRRTGESFEVPVSELDAKIKAIYASFEH</sequence>
<feature type="domain" description="Aminoacyl-transfer RNA synthetases class-II family profile" evidence="11">
    <location>
        <begin position="33"/>
        <end position="464"/>
    </location>
</feature>
<dbReference type="GO" id="GO:0002161">
    <property type="term" value="F:aminoacyl-tRNA deacylase activity"/>
    <property type="evidence" value="ECO:0007669"/>
    <property type="project" value="InterPro"/>
</dbReference>
<proteinExistence type="inferred from homology"/>
<dbReference type="PANTHER" id="PTHR42753">
    <property type="entry name" value="MITOCHONDRIAL RIBOSOME PROTEIN L39/PROLYL-TRNA LIGASE FAMILY MEMBER"/>
    <property type="match status" value="1"/>
</dbReference>
<dbReference type="InterPro" id="IPR044140">
    <property type="entry name" value="ProRS_anticodon_short"/>
</dbReference>
<name>A0A327ZZK1_9STAP</name>
<dbReference type="FunFam" id="3.40.50.800:FF:000011">
    <property type="entry name" value="Proline--tRNA ligase"/>
    <property type="match status" value="1"/>
</dbReference>
<keyword evidence="13" id="KW-1185">Reference proteome</keyword>
<keyword evidence="8 10" id="KW-0030">Aminoacyl-tRNA synthetase</keyword>
<dbReference type="GO" id="GO:0005524">
    <property type="term" value="F:ATP binding"/>
    <property type="evidence" value="ECO:0007669"/>
    <property type="project" value="UniProtKB-UniRule"/>
</dbReference>
<dbReference type="InterPro" id="IPR036621">
    <property type="entry name" value="Anticodon-bd_dom_sf"/>
</dbReference>
<keyword evidence="3 10" id="KW-0963">Cytoplasm</keyword>
<dbReference type="CDD" id="cd00779">
    <property type="entry name" value="ProRS_core_prok"/>
    <property type="match status" value="1"/>
</dbReference>
<dbReference type="GO" id="GO:0006433">
    <property type="term" value="P:prolyl-tRNA aminoacylation"/>
    <property type="evidence" value="ECO:0007669"/>
    <property type="project" value="UniProtKB-UniRule"/>
</dbReference>
<dbReference type="InterPro" id="IPR050062">
    <property type="entry name" value="Pro-tRNA_synthetase"/>
</dbReference>
<dbReference type="InterPro" id="IPR006195">
    <property type="entry name" value="aa-tRNA-synth_II"/>
</dbReference>
<dbReference type="RefSeq" id="WP_111714658.1">
    <property type="nucleotide sequence ID" value="NZ_CP073819.1"/>
</dbReference>
<dbReference type="SUPFAM" id="SSF52954">
    <property type="entry name" value="Class II aaRS ABD-related"/>
    <property type="match status" value="1"/>
</dbReference>
<dbReference type="AlphaFoldDB" id="A0A327ZZK1"/>
<keyword evidence="4 10" id="KW-0436">Ligase</keyword>
<dbReference type="Proteomes" id="UP000249808">
    <property type="component" value="Unassembled WGS sequence"/>
</dbReference>
<dbReference type="PRINTS" id="PR01046">
    <property type="entry name" value="TRNASYNTHPRO"/>
</dbReference>
<dbReference type="GO" id="GO:0140096">
    <property type="term" value="F:catalytic activity, acting on a protein"/>
    <property type="evidence" value="ECO:0007669"/>
    <property type="project" value="UniProtKB-ARBA"/>
</dbReference>
<evidence type="ECO:0000313" key="13">
    <source>
        <dbReference type="Proteomes" id="UP000249808"/>
    </source>
</evidence>
<reference evidence="12 13" key="1">
    <citation type="journal article" date="2018" name="Front. Microbiol.">
        <title>Description and Comparative Genomics of Macrococcus caseolyticus subsp. hominis subsp. nov., Macrococcus goetzii sp. nov., Macrococcus epidermidis sp. nov., and Macrococcus bohemicus sp. nov., Novel Macrococci From Human Clinical Material With Virulence Potential and Suspected Uptake of Foreign DNA by Natural Transformation.</title>
        <authorList>
            <person name="Maslanova I."/>
            <person name="Wertheimer Z."/>
            <person name="Sedlacek I."/>
            <person name="Svec P."/>
            <person name="Indrakova A."/>
            <person name="Kovarovic V."/>
            <person name="Schumann P."/>
            <person name="Sproer C."/>
            <person name="Kralova S."/>
            <person name="Sedo O."/>
            <person name="Kristofova L."/>
            <person name="Vrbovska V."/>
            <person name="Fuzik T."/>
            <person name="Petras P."/>
            <person name="Zdrahal Z."/>
            <person name="Ruzickova V."/>
            <person name="Doskar J."/>
            <person name="Pantucek R."/>
        </authorList>
    </citation>
    <scope>NUCLEOTIDE SEQUENCE [LARGE SCALE GENOMIC DNA]</scope>
    <source>
        <strain evidence="12 13">01/688</strain>
    </source>
</reference>
<dbReference type="CDD" id="cd04334">
    <property type="entry name" value="ProRS-INS"/>
    <property type="match status" value="1"/>
</dbReference>
<keyword evidence="5 10" id="KW-0547">Nucleotide-binding</keyword>
<dbReference type="EMBL" id="PZJH01000001">
    <property type="protein sequence ID" value="RAK46528.1"/>
    <property type="molecule type" value="Genomic_DNA"/>
</dbReference>
<evidence type="ECO:0000256" key="5">
    <source>
        <dbReference type="ARBA" id="ARBA00022741"/>
    </source>
</evidence>
<dbReference type="HAMAP" id="MF_01569">
    <property type="entry name" value="Pro_tRNA_synth_type1"/>
    <property type="match status" value="1"/>
</dbReference>
<dbReference type="InterPro" id="IPR004154">
    <property type="entry name" value="Anticodon-bd"/>
</dbReference>